<name>A0A1W2AKK3_9BURK</name>
<reference evidence="2 3" key="1">
    <citation type="submission" date="2017-04" db="EMBL/GenBank/DDBJ databases">
        <authorList>
            <person name="Afonso C.L."/>
            <person name="Miller P.J."/>
            <person name="Scott M.A."/>
            <person name="Spackman E."/>
            <person name="Goraichik I."/>
            <person name="Dimitrov K.M."/>
            <person name="Suarez D.L."/>
            <person name="Swayne D.E."/>
        </authorList>
    </citation>
    <scope>NUCLEOTIDE SEQUENCE [LARGE SCALE GENOMIC DNA]</scope>
    <source>
        <strain evidence="2 3">VK13</strain>
    </source>
</reference>
<sequence length="43" mass="4769">MKMIADTLGIPRSHLSQGMKGTHKAHSNYQETSDTEVLRQSAL</sequence>
<proteinExistence type="predicted"/>
<dbReference type="RefSeq" id="WP_255372804.1">
    <property type="nucleotide sequence ID" value="NZ_FWXJ01000009.1"/>
</dbReference>
<feature type="region of interest" description="Disordered" evidence="1">
    <location>
        <begin position="1"/>
        <end position="43"/>
    </location>
</feature>
<accession>A0A1W2AKK3</accession>
<gene>
    <name evidence="2" type="ORF">SAMN06296008_10924</name>
</gene>
<dbReference type="Proteomes" id="UP000192708">
    <property type="component" value="Unassembled WGS sequence"/>
</dbReference>
<evidence type="ECO:0000256" key="1">
    <source>
        <dbReference type="SAM" id="MobiDB-lite"/>
    </source>
</evidence>
<evidence type="ECO:0000313" key="2">
    <source>
        <dbReference type="EMBL" id="SMC61032.1"/>
    </source>
</evidence>
<organism evidence="2 3">
    <name type="scientific">Polynucleobacter kasalickyi</name>
    <dbReference type="NCBI Taxonomy" id="1938817"/>
    <lineage>
        <taxon>Bacteria</taxon>
        <taxon>Pseudomonadati</taxon>
        <taxon>Pseudomonadota</taxon>
        <taxon>Betaproteobacteria</taxon>
        <taxon>Burkholderiales</taxon>
        <taxon>Burkholderiaceae</taxon>
        <taxon>Polynucleobacter</taxon>
    </lineage>
</organism>
<keyword evidence="3" id="KW-1185">Reference proteome</keyword>
<dbReference type="EMBL" id="FWXJ01000009">
    <property type="protein sequence ID" value="SMC61032.1"/>
    <property type="molecule type" value="Genomic_DNA"/>
</dbReference>
<evidence type="ECO:0000313" key="3">
    <source>
        <dbReference type="Proteomes" id="UP000192708"/>
    </source>
</evidence>
<dbReference type="AlphaFoldDB" id="A0A1W2AKK3"/>
<protein>
    <submittedName>
        <fullName evidence="2">Uncharacterized protein</fullName>
    </submittedName>
</protein>